<dbReference type="Gene3D" id="1.10.238.10">
    <property type="entry name" value="EF-hand"/>
    <property type="match status" value="1"/>
</dbReference>
<dbReference type="InterPro" id="IPR018247">
    <property type="entry name" value="EF_Hand_1_Ca_BS"/>
</dbReference>
<organism evidence="7 8">
    <name type="scientific">Planoprotostelium fungivorum</name>
    <dbReference type="NCBI Taxonomy" id="1890364"/>
    <lineage>
        <taxon>Eukaryota</taxon>
        <taxon>Amoebozoa</taxon>
        <taxon>Evosea</taxon>
        <taxon>Variosea</taxon>
        <taxon>Cavosteliida</taxon>
        <taxon>Cavosteliaceae</taxon>
        <taxon>Planoprotostelium</taxon>
    </lineage>
</organism>
<dbReference type="OrthoDB" id="26525at2759"/>
<evidence type="ECO:0000259" key="6">
    <source>
        <dbReference type="PROSITE" id="PS50222"/>
    </source>
</evidence>
<dbReference type="SUPFAM" id="SSF47473">
    <property type="entry name" value="EF-hand"/>
    <property type="match status" value="1"/>
</dbReference>
<evidence type="ECO:0000256" key="5">
    <source>
        <dbReference type="ARBA" id="ARBA00023136"/>
    </source>
</evidence>
<dbReference type="InterPro" id="IPR011992">
    <property type="entry name" value="EF-hand-dom_pair"/>
</dbReference>
<name>A0A2P6NS71_9EUKA</name>
<sequence>MTTPKPPLIDKKSGDFTQKAQKAFEEIFARFDQDKDGALNSVELDAFATACNGTPFDDSSKQEIIDYFDVTDDNALTLKGFLEMYHTQTSGDSSETWKDLTKLGYNGQLEKK</sequence>
<comment type="subcellular location">
    <subcellularLocation>
        <location evidence="1">Membrane</location>
    </subcellularLocation>
</comment>
<dbReference type="Proteomes" id="UP000241769">
    <property type="component" value="Unassembled WGS sequence"/>
</dbReference>
<gene>
    <name evidence="7" type="ORF">PROFUN_02867</name>
</gene>
<dbReference type="PROSITE" id="PS00018">
    <property type="entry name" value="EF_HAND_1"/>
    <property type="match status" value="1"/>
</dbReference>
<evidence type="ECO:0000313" key="8">
    <source>
        <dbReference type="Proteomes" id="UP000241769"/>
    </source>
</evidence>
<dbReference type="InParanoid" id="A0A2P6NS71"/>
<dbReference type="PROSITE" id="PS50222">
    <property type="entry name" value="EF_HAND_2"/>
    <property type="match status" value="1"/>
</dbReference>
<dbReference type="GO" id="GO:0005509">
    <property type="term" value="F:calcium ion binding"/>
    <property type="evidence" value="ECO:0007669"/>
    <property type="project" value="InterPro"/>
</dbReference>
<keyword evidence="4" id="KW-0106">Calcium</keyword>
<keyword evidence="2" id="KW-0479">Metal-binding</keyword>
<dbReference type="GO" id="GO:0060170">
    <property type="term" value="C:ciliary membrane"/>
    <property type="evidence" value="ECO:0007669"/>
    <property type="project" value="TreeGrafter"/>
</dbReference>
<dbReference type="GO" id="GO:0098797">
    <property type="term" value="C:plasma membrane protein complex"/>
    <property type="evidence" value="ECO:0007669"/>
    <property type="project" value="TreeGrafter"/>
</dbReference>
<evidence type="ECO:0000256" key="4">
    <source>
        <dbReference type="ARBA" id="ARBA00022837"/>
    </source>
</evidence>
<comment type="caution">
    <text evidence="7">The sequence shown here is derived from an EMBL/GenBank/DDBJ whole genome shotgun (WGS) entry which is preliminary data.</text>
</comment>
<evidence type="ECO:0000256" key="2">
    <source>
        <dbReference type="ARBA" id="ARBA00022723"/>
    </source>
</evidence>
<evidence type="ECO:0000256" key="1">
    <source>
        <dbReference type="ARBA" id="ARBA00004370"/>
    </source>
</evidence>
<proteinExistence type="predicted"/>
<dbReference type="STRING" id="1890364.A0A2P6NS71"/>
<dbReference type="Pfam" id="PF13499">
    <property type="entry name" value="EF-hand_7"/>
    <property type="match status" value="1"/>
</dbReference>
<dbReference type="GO" id="GO:1903569">
    <property type="term" value="P:positive regulation of protein localization to ciliary membrane"/>
    <property type="evidence" value="ECO:0007669"/>
    <property type="project" value="TreeGrafter"/>
</dbReference>
<dbReference type="InterPro" id="IPR002048">
    <property type="entry name" value="EF_hand_dom"/>
</dbReference>
<evidence type="ECO:0000313" key="7">
    <source>
        <dbReference type="EMBL" id="PRP86718.1"/>
    </source>
</evidence>
<dbReference type="AlphaFoldDB" id="A0A2P6NS71"/>
<keyword evidence="3" id="KW-0677">Repeat</keyword>
<accession>A0A2P6NS71</accession>
<keyword evidence="5" id="KW-0472">Membrane</keyword>
<evidence type="ECO:0000256" key="3">
    <source>
        <dbReference type="ARBA" id="ARBA00022737"/>
    </source>
</evidence>
<reference evidence="7 8" key="1">
    <citation type="journal article" date="2018" name="Genome Biol. Evol.">
        <title>Multiple Roots of Fruiting Body Formation in Amoebozoa.</title>
        <authorList>
            <person name="Hillmann F."/>
            <person name="Forbes G."/>
            <person name="Novohradska S."/>
            <person name="Ferling I."/>
            <person name="Riege K."/>
            <person name="Groth M."/>
            <person name="Westermann M."/>
            <person name="Marz M."/>
            <person name="Spaller T."/>
            <person name="Winckler T."/>
            <person name="Schaap P."/>
            <person name="Glockner G."/>
        </authorList>
    </citation>
    <scope>NUCLEOTIDE SEQUENCE [LARGE SCALE GENOMIC DNA]</scope>
    <source>
        <strain evidence="7 8">Jena</strain>
    </source>
</reference>
<dbReference type="PANTHER" id="PTHR46819:SF1">
    <property type="entry name" value="EF-HAND CALCIUM-BINDING DOMAIN-CONTAINING PROTEIN 7"/>
    <property type="match status" value="1"/>
</dbReference>
<dbReference type="PANTHER" id="PTHR46819">
    <property type="entry name" value="EF-HAND CALCIUM-BINDING DOMAIN-CONTAINING PROTEIN 7"/>
    <property type="match status" value="1"/>
</dbReference>
<protein>
    <recommendedName>
        <fullName evidence="6">EF-hand domain-containing protein</fullName>
    </recommendedName>
</protein>
<dbReference type="InterPro" id="IPR052266">
    <property type="entry name" value="Miro-EF-hand_domain"/>
</dbReference>
<feature type="domain" description="EF-hand" evidence="6">
    <location>
        <begin position="19"/>
        <end position="54"/>
    </location>
</feature>
<dbReference type="EMBL" id="MDYQ01000027">
    <property type="protein sequence ID" value="PRP86718.1"/>
    <property type="molecule type" value="Genomic_DNA"/>
</dbReference>
<keyword evidence="8" id="KW-1185">Reference proteome</keyword>